<feature type="transmembrane region" description="Helical" evidence="1">
    <location>
        <begin position="12"/>
        <end position="37"/>
    </location>
</feature>
<keyword evidence="1" id="KW-1133">Transmembrane helix</keyword>
<keyword evidence="3" id="KW-0378">Hydrolase</keyword>
<gene>
    <name evidence="3" type="ORF">ACFPOF_11210</name>
</gene>
<evidence type="ECO:0000256" key="1">
    <source>
        <dbReference type="SAM" id="Phobius"/>
    </source>
</evidence>
<organism evidence="3 4">
    <name type="scientific">Cohnella soli</name>
    <dbReference type="NCBI Taxonomy" id="425005"/>
    <lineage>
        <taxon>Bacteria</taxon>
        <taxon>Bacillati</taxon>
        <taxon>Bacillota</taxon>
        <taxon>Bacilli</taxon>
        <taxon>Bacillales</taxon>
        <taxon>Paenibacillaceae</taxon>
        <taxon>Cohnella</taxon>
    </lineage>
</organism>
<keyword evidence="4" id="KW-1185">Reference proteome</keyword>
<keyword evidence="1" id="KW-0812">Transmembrane</keyword>
<protein>
    <submittedName>
        <fullName evidence="3">Alpha/beta hydrolase</fullName>
    </submittedName>
</protein>
<dbReference type="InterPro" id="IPR029058">
    <property type="entry name" value="AB_hydrolase_fold"/>
</dbReference>
<sequence>MDTNVKPAKEVVFVVLAIPVFLALISSAIAGSSLYFYRLAIARSDKSFLGASPDLAANASARADRGSDRHTDLHDNDWWENQTIADWRISSDDGLQLSAYFIKAAGLPGKTAILAHGYSGDAKQMIQLAQMYIDAFGYNVLLPDARGHGRSDGRYIGFGWHERLDYIKWIDQVIAHIGPHAQIVLHGISMGGATVLMASGEELPANVKAIVADCGYTSVKDQLAYQLKRLYRMPSFPMIPFTSLMTRMRAGYFFGEASALAQVRKSRTPTLFIHGEADTFVPTWMVRELYENGPPDKSLYLVPKAGHGLAQHVDPTRYEQEVGKFIGQYVH</sequence>
<name>A0ABW0HRX0_9BACL</name>
<dbReference type="GO" id="GO:0016787">
    <property type="term" value="F:hydrolase activity"/>
    <property type="evidence" value="ECO:0007669"/>
    <property type="project" value="UniProtKB-KW"/>
</dbReference>
<dbReference type="PANTHER" id="PTHR43358">
    <property type="entry name" value="ALPHA/BETA-HYDROLASE"/>
    <property type="match status" value="1"/>
</dbReference>
<feature type="domain" description="AB hydrolase-1" evidence="2">
    <location>
        <begin position="113"/>
        <end position="317"/>
    </location>
</feature>
<dbReference type="Pfam" id="PF12697">
    <property type="entry name" value="Abhydrolase_6"/>
    <property type="match status" value="1"/>
</dbReference>
<evidence type="ECO:0000313" key="3">
    <source>
        <dbReference type="EMBL" id="MFC5403298.1"/>
    </source>
</evidence>
<accession>A0ABW0HRX0</accession>
<dbReference type="EMBL" id="JBHSMI010000023">
    <property type="protein sequence ID" value="MFC5403298.1"/>
    <property type="molecule type" value="Genomic_DNA"/>
</dbReference>
<dbReference type="Gene3D" id="3.40.50.1820">
    <property type="entry name" value="alpha/beta hydrolase"/>
    <property type="match status" value="1"/>
</dbReference>
<evidence type="ECO:0000259" key="2">
    <source>
        <dbReference type="Pfam" id="PF12697"/>
    </source>
</evidence>
<comment type="caution">
    <text evidence="3">The sequence shown here is derived from an EMBL/GenBank/DDBJ whole genome shotgun (WGS) entry which is preliminary data.</text>
</comment>
<dbReference type="InterPro" id="IPR052920">
    <property type="entry name" value="DNA-binding_regulatory"/>
</dbReference>
<evidence type="ECO:0000313" key="4">
    <source>
        <dbReference type="Proteomes" id="UP001596113"/>
    </source>
</evidence>
<dbReference type="RefSeq" id="WP_378132524.1">
    <property type="nucleotide sequence ID" value="NZ_JBHSMI010000023.1"/>
</dbReference>
<proteinExistence type="predicted"/>
<reference evidence="4" key="1">
    <citation type="journal article" date="2019" name="Int. J. Syst. Evol. Microbiol.">
        <title>The Global Catalogue of Microorganisms (GCM) 10K type strain sequencing project: providing services to taxonomists for standard genome sequencing and annotation.</title>
        <authorList>
            <consortium name="The Broad Institute Genomics Platform"/>
            <consortium name="The Broad Institute Genome Sequencing Center for Infectious Disease"/>
            <person name="Wu L."/>
            <person name="Ma J."/>
        </authorList>
    </citation>
    <scope>NUCLEOTIDE SEQUENCE [LARGE SCALE GENOMIC DNA]</scope>
    <source>
        <strain evidence="4">CGMCC 1.18575</strain>
    </source>
</reference>
<dbReference type="PANTHER" id="PTHR43358:SF4">
    <property type="entry name" value="ALPHA_BETA HYDROLASE FOLD-1 DOMAIN-CONTAINING PROTEIN"/>
    <property type="match status" value="1"/>
</dbReference>
<dbReference type="SUPFAM" id="SSF53474">
    <property type="entry name" value="alpha/beta-Hydrolases"/>
    <property type="match status" value="1"/>
</dbReference>
<dbReference type="InterPro" id="IPR000073">
    <property type="entry name" value="AB_hydrolase_1"/>
</dbReference>
<dbReference type="Proteomes" id="UP001596113">
    <property type="component" value="Unassembled WGS sequence"/>
</dbReference>
<keyword evidence="1" id="KW-0472">Membrane</keyword>